<dbReference type="SUPFAM" id="SSF51197">
    <property type="entry name" value="Clavaminate synthase-like"/>
    <property type="match status" value="1"/>
</dbReference>
<dbReference type="InterPro" id="IPR003819">
    <property type="entry name" value="TauD/TfdA-like"/>
</dbReference>
<evidence type="ECO:0000256" key="1">
    <source>
        <dbReference type="ARBA" id="ARBA00023002"/>
    </source>
</evidence>
<sequence>MNRPQMLTDVLSDKRAWYAGTIDDVKSWYYSLSEKCLFAFDTYIRYLRCYPQPITEIRIQKSLFDICTESLQPVADALNTGLGFAIVERIPLEQYTLEESRVIYWLLGQFLGHPFAQDIKGTLLYDVKDTGQSVTQGARFSVTKAESSFHMDNSFGNPVPDFVGLLCVKTAKSGGQNQLISAYSLHNELREQFSPDVLETLYQPFYFDRRGQFNMEESSTSDNPIFQWDQVELTMRYMYYYIQIGHQRAGRALTPNQEKALNILEMLLCRSDLRVEFSLKPGQMLFTNNHWILHNRTLFEDYPAPKFKRHYVRLWLQRRTGSDGPTNS</sequence>
<name>A0A382AJX5_9ZZZZ</name>
<proteinExistence type="predicted"/>
<dbReference type="GO" id="GO:0016491">
    <property type="term" value="F:oxidoreductase activity"/>
    <property type="evidence" value="ECO:0007669"/>
    <property type="project" value="UniProtKB-KW"/>
</dbReference>
<feature type="domain" description="TauD/TfdA-like" evidence="3">
    <location>
        <begin position="76"/>
        <end position="315"/>
    </location>
</feature>
<protein>
    <recommendedName>
        <fullName evidence="3">TauD/TfdA-like domain-containing protein</fullName>
    </recommendedName>
</protein>
<dbReference type="EMBL" id="UINC01025715">
    <property type="protein sequence ID" value="SVB01816.1"/>
    <property type="molecule type" value="Genomic_DNA"/>
</dbReference>
<gene>
    <name evidence="4" type="ORF">METZ01_LOCUS154670</name>
</gene>
<dbReference type="InterPro" id="IPR042098">
    <property type="entry name" value="TauD-like_sf"/>
</dbReference>
<evidence type="ECO:0000259" key="3">
    <source>
        <dbReference type="Pfam" id="PF02668"/>
    </source>
</evidence>
<dbReference type="Gene3D" id="3.60.130.10">
    <property type="entry name" value="Clavaminate synthase-like"/>
    <property type="match status" value="1"/>
</dbReference>
<dbReference type="GO" id="GO:0017000">
    <property type="term" value="P:antibiotic biosynthetic process"/>
    <property type="evidence" value="ECO:0007669"/>
    <property type="project" value="UniProtKB-KW"/>
</dbReference>
<reference evidence="4" key="1">
    <citation type="submission" date="2018-05" db="EMBL/GenBank/DDBJ databases">
        <authorList>
            <person name="Lanie J.A."/>
            <person name="Ng W.-L."/>
            <person name="Kazmierczak K.M."/>
            <person name="Andrzejewski T.M."/>
            <person name="Davidsen T.M."/>
            <person name="Wayne K.J."/>
            <person name="Tettelin H."/>
            <person name="Glass J.I."/>
            <person name="Rusch D."/>
            <person name="Podicherti R."/>
            <person name="Tsui H.-C.T."/>
            <person name="Winkler M.E."/>
        </authorList>
    </citation>
    <scope>NUCLEOTIDE SEQUENCE</scope>
</reference>
<dbReference type="InterPro" id="IPR050411">
    <property type="entry name" value="AlphaKG_dependent_hydroxylases"/>
</dbReference>
<organism evidence="4">
    <name type="scientific">marine metagenome</name>
    <dbReference type="NCBI Taxonomy" id="408172"/>
    <lineage>
        <taxon>unclassified sequences</taxon>
        <taxon>metagenomes</taxon>
        <taxon>ecological metagenomes</taxon>
    </lineage>
</organism>
<dbReference type="Pfam" id="PF02668">
    <property type="entry name" value="TauD"/>
    <property type="match status" value="1"/>
</dbReference>
<evidence type="ECO:0000313" key="4">
    <source>
        <dbReference type="EMBL" id="SVB01816.1"/>
    </source>
</evidence>
<keyword evidence="2" id="KW-0045">Antibiotic biosynthesis</keyword>
<accession>A0A382AJX5</accession>
<dbReference type="PANTHER" id="PTHR10696">
    <property type="entry name" value="GAMMA-BUTYROBETAINE HYDROXYLASE-RELATED"/>
    <property type="match status" value="1"/>
</dbReference>
<dbReference type="AlphaFoldDB" id="A0A382AJX5"/>
<evidence type="ECO:0000256" key="2">
    <source>
        <dbReference type="ARBA" id="ARBA00023194"/>
    </source>
</evidence>
<dbReference type="PANTHER" id="PTHR10696:SF56">
    <property type="entry name" value="TAUD_TFDA-LIKE DOMAIN-CONTAINING PROTEIN"/>
    <property type="match status" value="1"/>
</dbReference>
<keyword evidence="1" id="KW-0560">Oxidoreductase</keyword>